<keyword evidence="2" id="KW-1185">Reference proteome</keyword>
<evidence type="ECO:0000313" key="2">
    <source>
        <dbReference type="Proteomes" id="UP000663651"/>
    </source>
</evidence>
<evidence type="ECO:0000313" key="1">
    <source>
        <dbReference type="EMBL" id="QSV45001.1"/>
    </source>
</evidence>
<name>A0ABX7Q230_9BACT</name>
<evidence type="ECO:0008006" key="3">
    <source>
        <dbReference type="Google" id="ProtNLM"/>
    </source>
</evidence>
<dbReference type="RefSeq" id="WP_207162808.1">
    <property type="nucleotide sequence ID" value="NZ_CP071382.1"/>
</dbReference>
<dbReference type="EMBL" id="CP071382">
    <property type="protein sequence ID" value="QSV45001.1"/>
    <property type="molecule type" value="Genomic_DNA"/>
</dbReference>
<sequence length="416" mass="46781">MRTYSPRHRVTIKDMQTGRVKHDLTGDLITIATSKTNGRAFGTWQITATYRHPLNTIIAPNDVALIELDAGDGSGMQAVMLGLVDRVARFQTVSGDQPTRVWKVSGSDMGKLLANIDLGWDISGLAARQQFNQIADASVNRIMLQSGTPGQLVQQLFDVFRNQTKGAYYLQHIDADWLNTDDSWILFDPYLAVTRNTPAWSAMKRVANEPWNRLFTETDSKGKFHLGLERQPIKDNGKLNPRTFHTVDYRHIVAEDLGVSDDSRVNLLAHWPANYQTVANNQLDVILTHPGLTKYDEPSAIAAGVQPHVIDTPFVPKNFYLNDDPVGQGTDEAIERAEIYWNWYRNNHTYESGTITTHGWPEVRSGNGLLNEATNMEYLIEQVQHSYCVWPQPVFTTTLHLTRGQQHGPMKGTSNA</sequence>
<proteinExistence type="predicted"/>
<gene>
    <name evidence="1" type="ORF">JZM60_12695</name>
</gene>
<accession>A0ABX7Q230</accession>
<protein>
    <recommendedName>
        <fullName evidence="3">Virion structural protein</fullName>
    </recommendedName>
</protein>
<reference evidence="1 2" key="1">
    <citation type="submission" date="2021-03" db="EMBL/GenBank/DDBJ databases">
        <title>Geobacter metallireducens gen. nov. sp. nov., a microorganism capable of coupling the complete oxidation of organic compounds to the reduction of iron and other metals.</title>
        <authorList>
            <person name="Li Y."/>
        </authorList>
    </citation>
    <scope>NUCLEOTIDE SEQUENCE [LARGE SCALE GENOMIC DNA]</scope>
    <source>
        <strain evidence="1 2">Jerry-YX</strain>
    </source>
</reference>
<organism evidence="1 2">
    <name type="scientific">Geobacter benzoatilyticus</name>
    <dbReference type="NCBI Taxonomy" id="2815309"/>
    <lineage>
        <taxon>Bacteria</taxon>
        <taxon>Pseudomonadati</taxon>
        <taxon>Thermodesulfobacteriota</taxon>
        <taxon>Desulfuromonadia</taxon>
        <taxon>Geobacterales</taxon>
        <taxon>Geobacteraceae</taxon>
        <taxon>Geobacter</taxon>
    </lineage>
</organism>
<dbReference type="Proteomes" id="UP000663651">
    <property type="component" value="Chromosome"/>
</dbReference>